<evidence type="ECO:0000313" key="2">
    <source>
        <dbReference type="Proteomes" id="UP000192505"/>
    </source>
</evidence>
<accession>A0A1W9KUD7</accession>
<evidence type="ECO:0000313" key="1">
    <source>
        <dbReference type="EMBL" id="OQW88123.1"/>
    </source>
</evidence>
<gene>
    <name evidence="1" type="ORF">BWK72_10310</name>
</gene>
<dbReference type="EMBL" id="MTEI01000005">
    <property type="protein sequence ID" value="OQW88123.1"/>
    <property type="molecule type" value="Genomic_DNA"/>
</dbReference>
<dbReference type="AlphaFoldDB" id="A0A1W9KUD7"/>
<organism evidence="1 2">
    <name type="scientific">Rhodoferax ferrireducens</name>
    <dbReference type="NCBI Taxonomy" id="192843"/>
    <lineage>
        <taxon>Bacteria</taxon>
        <taxon>Pseudomonadati</taxon>
        <taxon>Pseudomonadota</taxon>
        <taxon>Betaproteobacteria</taxon>
        <taxon>Burkholderiales</taxon>
        <taxon>Comamonadaceae</taxon>
        <taxon>Rhodoferax</taxon>
    </lineage>
</organism>
<proteinExistence type="predicted"/>
<name>A0A1W9KUD7_9BURK</name>
<protein>
    <submittedName>
        <fullName evidence="1">Uncharacterized protein</fullName>
    </submittedName>
</protein>
<sequence length="132" mass="14873">MSADEQKGFDNLVADLELEYKPSTATQRILLERIAMSTTKLRRLHLIEDARFHNARIDDVVNRFKFQSSGKKPEIEDIERSEASALPPLALLETLSRYQTALDRQLSKAIGELMTLKAHELALIAAAPFVPL</sequence>
<reference evidence="1 2" key="1">
    <citation type="submission" date="2017-01" db="EMBL/GenBank/DDBJ databases">
        <title>Novel large sulfur bacteria in the metagenomes of groundwater-fed chemosynthetic microbial mats in the Lake Huron basin.</title>
        <authorList>
            <person name="Sharrar A.M."/>
            <person name="Flood B.E."/>
            <person name="Bailey J.V."/>
            <person name="Jones D.S."/>
            <person name="Biddanda B."/>
            <person name="Ruberg S.A."/>
            <person name="Marcus D.N."/>
            <person name="Dick G.J."/>
        </authorList>
    </citation>
    <scope>NUCLEOTIDE SEQUENCE [LARGE SCALE GENOMIC DNA]</scope>
    <source>
        <strain evidence="1">A7</strain>
    </source>
</reference>
<comment type="caution">
    <text evidence="1">The sequence shown here is derived from an EMBL/GenBank/DDBJ whole genome shotgun (WGS) entry which is preliminary data.</text>
</comment>
<dbReference type="Proteomes" id="UP000192505">
    <property type="component" value="Unassembled WGS sequence"/>
</dbReference>